<name>A6GFR5_9BACT</name>
<comment type="caution">
    <text evidence="1">The sequence shown here is derived from an EMBL/GenBank/DDBJ whole genome shotgun (WGS) entry which is preliminary data.</text>
</comment>
<accession>A6GFR5</accession>
<sequence>MLISGPSWGRGRGRYPATVGNYPSYFTAIAVTDGTTVNFTVP</sequence>
<evidence type="ECO:0000313" key="1">
    <source>
        <dbReference type="EMBL" id="EDM75316.1"/>
    </source>
</evidence>
<dbReference type="EMBL" id="ABCS01000096">
    <property type="protein sequence ID" value="EDM75316.1"/>
    <property type="molecule type" value="Genomic_DNA"/>
</dbReference>
<evidence type="ECO:0000313" key="2">
    <source>
        <dbReference type="Proteomes" id="UP000005801"/>
    </source>
</evidence>
<reference evidence="1 2" key="1">
    <citation type="submission" date="2007-06" db="EMBL/GenBank/DDBJ databases">
        <authorList>
            <person name="Shimkets L."/>
            <person name="Ferriera S."/>
            <person name="Johnson J."/>
            <person name="Kravitz S."/>
            <person name="Beeson K."/>
            <person name="Sutton G."/>
            <person name="Rogers Y.-H."/>
            <person name="Friedman R."/>
            <person name="Frazier M."/>
            <person name="Venter J.C."/>
        </authorList>
    </citation>
    <scope>NUCLEOTIDE SEQUENCE [LARGE SCALE GENOMIC DNA]</scope>
    <source>
        <strain evidence="1 2">SIR-1</strain>
    </source>
</reference>
<dbReference type="Proteomes" id="UP000005801">
    <property type="component" value="Unassembled WGS sequence"/>
</dbReference>
<feature type="non-terminal residue" evidence="1">
    <location>
        <position position="42"/>
    </location>
</feature>
<keyword evidence="2" id="KW-1185">Reference proteome</keyword>
<dbReference type="AlphaFoldDB" id="A6GFR5"/>
<protein>
    <submittedName>
        <fullName evidence="1">Uncharacterized protein</fullName>
    </submittedName>
</protein>
<proteinExistence type="predicted"/>
<gene>
    <name evidence="1" type="ORF">PPSIR1_26101</name>
</gene>
<organism evidence="1 2">
    <name type="scientific">Plesiocystis pacifica SIR-1</name>
    <dbReference type="NCBI Taxonomy" id="391625"/>
    <lineage>
        <taxon>Bacteria</taxon>
        <taxon>Pseudomonadati</taxon>
        <taxon>Myxococcota</taxon>
        <taxon>Polyangia</taxon>
        <taxon>Nannocystales</taxon>
        <taxon>Nannocystaceae</taxon>
        <taxon>Plesiocystis</taxon>
    </lineage>
</organism>